<proteinExistence type="predicted"/>
<name>A0A382HCH6_9ZZZZ</name>
<keyword evidence="2" id="KW-0812">Transmembrane</keyword>
<evidence type="ECO:0000256" key="2">
    <source>
        <dbReference type="SAM" id="Phobius"/>
    </source>
</evidence>
<gene>
    <name evidence="3" type="ORF">METZ01_LOCUS237713</name>
</gene>
<evidence type="ECO:0000256" key="1">
    <source>
        <dbReference type="SAM" id="MobiDB-lite"/>
    </source>
</evidence>
<protein>
    <submittedName>
        <fullName evidence="3">Uncharacterized protein</fullName>
    </submittedName>
</protein>
<feature type="region of interest" description="Disordered" evidence="1">
    <location>
        <begin position="89"/>
        <end position="110"/>
    </location>
</feature>
<sequence>MVPRTPDRRPGWPRALSTTAGLLLLLLLATTLAMPQLHEAFHAPGAPESECPVHLLQVGFSLVLVGVVARPLLGTRFMSHAIATIAPSPRVAHRTPAAPRAPPHHSFLSS</sequence>
<accession>A0A382HCH6</accession>
<dbReference type="AlphaFoldDB" id="A0A382HCH6"/>
<organism evidence="3">
    <name type="scientific">marine metagenome</name>
    <dbReference type="NCBI Taxonomy" id="408172"/>
    <lineage>
        <taxon>unclassified sequences</taxon>
        <taxon>metagenomes</taxon>
        <taxon>ecological metagenomes</taxon>
    </lineage>
</organism>
<feature type="transmembrane region" description="Helical" evidence="2">
    <location>
        <begin position="53"/>
        <end position="73"/>
    </location>
</feature>
<evidence type="ECO:0000313" key="3">
    <source>
        <dbReference type="EMBL" id="SVB84859.1"/>
    </source>
</evidence>
<keyword evidence="2" id="KW-0472">Membrane</keyword>
<keyword evidence="2" id="KW-1133">Transmembrane helix</keyword>
<dbReference type="EMBL" id="UINC01060398">
    <property type="protein sequence ID" value="SVB84859.1"/>
    <property type="molecule type" value="Genomic_DNA"/>
</dbReference>
<reference evidence="3" key="1">
    <citation type="submission" date="2018-05" db="EMBL/GenBank/DDBJ databases">
        <authorList>
            <person name="Lanie J.A."/>
            <person name="Ng W.-L."/>
            <person name="Kazmierczak K.M."/>
            <person name="Andrzejewski T.M."/>
            <person name="Davidsen T.M."/>
            <person name="Wayne K.J."/>
            <person name="Tettelin H."/>
            <person name="Glass J.I."/>
            <person name="Rusch D."/>
            <person name="Podicherti R."/>
            <person name="Tsui H.-C.T."/>
            <person name="Winkler M.E."/>
        </authorList>
    </citation>
    <scope>NUCLEOTIDE SEQUENCE</scope>
</reference>